<name>A0A8H4CRB7_COLGL</name>
<comment type="caution">
    <text evidence="3">The sequence shown here is derived from an EMBL/GenBank/DDBJ whole genome shotgun (WGS) entry which is preliminary data.</text>
</comment>
<feature type="coiled-coil region" evidence="1">
    <location>
        <begin position="176"/>
        <end position="214"/>
    </location>
</feature>
<evidence type="ECO:0000313" key="4">
    <source>
        <dbReference type="Proteomes" id="UP000613401"/>
    </source>
</evidence>
<protein>
    <submittedName>
        <fullName evidence="3">Uncharacterized protein</fullName>
    </submittedName>
</protein>
<dbReference type="AlphaFoldDB" id="A0A8H4CRB7"/>
<gene>
    <name evidence="3" type="ORF">GCG54_00006510</name>
</gene>
<sequence>MRTIIDMKTVNEAAPAAPPTTNRTTTTSRGLAVQSPTASRQAIASANGRPSQTSTQPVSPIFHTSTLVCFLCREPVFKDMREGKVPGQPRREAVRVGHEIFRLCQNLRLLLEGFTASRIPGSTTGGYYMRDLIQIDVNFRARAPRRMATKQSDNMPRVNQTASQLAVMLKEQVQISRDLKKELLELRVKYEAVQKELQQVRQESEQHHEEAKARAKANHAWDNECAERMQGWNSAQIAYEVQLTENAAQEW</sequence>
<proteinExistence type="predicted"/>
<evidence type="ECO:0000313" key="3">
    <source>
        <dbReference type="EMBL" id="KAF3808644.1"/>
    </source>
</evidence>
<reference evidence="3" key="1">
    <citation type="journal article" date="2020" name="Phytopathology">
        <title>Genome sequence and comparative analysis of Colletotrichum gloeosporioides isolated from Liriodendron leaves.</title>
        <authorList>
            <person name="Fu F.F."/>
            <person name="Hao Z."/>
            <person name="Wang P."/>
            <person name="Lu Y."/>
            <person name="Xue L.J."/>
            <person name="Wei G."/>
            <person name="Tian Y."/>
            <person name="Baishi H."/>
            <person name="Xu H."/>
            <person name="Shi J."/>
            <person name="Cheng T."/>
            <person name="Wang G."/>
            <person name="Yi Y."/>
            <person name="Chen J."/>
        </authorList>
    </citation>
    <scope>NUCLEOTIDE SEQUENCE</scope>
    <source>
        <strain evidence="3">Lc1</strain>
    </source>
</reference>
<dbReference type="GeneID" id="69013658"/>
<feature type="region of interest" description="Disordered" evidence="2">
    <location>
        <begin position="1"/>
        <end position="58"/>
    </location>
</feature>
<dbReference type="EMBL" id="WVTB01000019">
    <property type="protein sequence ID" value="KAF3808644.1"/>
    <property type="molecule type" value="Genomic_DNA"/>
</dbReference>
<keyword evidence="1" id="KW-0175">Coiled coil</keyword>
<feature type="compositionally biased region" description="Polar residues" evidence="2">
    <location>
        <begin position="34"/>
        <end position="58"/>
    </location>
</feature>
<organism evidence="3 4">
    <name type="scientific">Colletotrichum gloeosporioides</name>
    <name type="common">Anthracnose fungus</name>
    <name type="synonym">Glomerella cingulata</name>
    <dbReference type="NCBI Taxonomy" id="474922"/>
    <lineage>
        <taxon>Eukaryota</taxon>
        <taxon>Fungi</taxon>
        <taxon>Dikarya</taxon>
        <taxon>Ascomycota</taxon>
        <taxon>Pezizomycotina</taxon>
        <taxon>Sordariomycetes</taxon>
        <taxon>Hypocreomycetidae</taxon>
        <taxon>Glomerellales</taxon>
        <taxon>Glomerellaceae</taxon>
        <taxon>Colletotrichum</taxon>
        <taxon>Colletotrichum gloeosporioides species complex</taxon>
    </lineage>
</organism>
<dbReference type="RefSeq" id="XP_045267803.1">
    <property type="nucleotide sequence ID" value="XM_045406511.1"/>
</dbReference>
<dbReference type="Proteomes" id="UP000613401">
    <property type="component" value="Unassembled WGS sequence"/>
</dbReference>
<accession>A0A8H4CRB7</accession>
<evidence type="ECO:0000256" key="2">
    <source>
        <dbReference type="SAM" id="MobiDB-lite"/>
    </source>
</evidence>
<reference evidence="3" key="2">
    <citation type="submission" date="2020-03" db="EMBL/GenBank/DDBJ databases">
        <authorList>
            <person name="Fu F.-F."/>
            <person name="Chen J."/>
        </authorList>
    </citation>
    <scope>NUCLEOTIDE SEQUENCE</scope>
    <source>
        <strain evidence="3">Lc1</strain>
    </source>
</reference>
<keyword evidence="4" id="KW-1185">Reference proteome</keyword>
<feature type="compositionally biased region" description="Low complexity" evidence="2">
    <location>
        <begin position="13"/>
        <end position="27"/>
    </location>
</feature>
<evidence type="ECO:0000256" key="1">
    <source>
        <dbReference type="SAM" id="Coils"/>
    </source>
</evidence>